<feature type="compositionally biased region" description="Polar residues" evidence="1">
    <location>
        <begin position="469"/>
        <end position="480"/>
    </location>
</feature>
<feature type="compositionally biased region" description="Low complexity" evidence="1">
    <location>
        <begin position="36"/>
        <end position="49"/>
    </location>
</feature>
<gene>
    <name evidence="4" type="ORF">CLV44_11137</name>
</gene>
<feature type="region of interest" description="Disordered" evidence="1">
    <location>
        <begin position="451"/>
        <end position="487"/>
    </location>
</feature>
<dbReference type="Proteomes" id="UP000242133">
    <property type="component" value="Unassembled WGS sequence"/>
</dbReference>
<keyword evidence="5" id="KW-1185">Reference proteome</keyword>
<feature type="signal peptide" evidence="2">
    <location>
        <begin position="1"/>
        <end position="24"/>
    </location>
</feature>
<feature type="domain" description="DUF6844" evidence="3">
    <location>
        <begin position="174"/>
        <end position="269"/>
    </location>
</feature>
<sequence>MMKILFKKTALAFALSSLALGVHAQGTTAATERQPETPLTAPQAEAPQTTAQTEAVEIAAADAAEPAPVDPGMKLMEQIDEWKYGAGAGLTERADNSAIFMAEGIAFVKVTPDAADWADHRLMAYKEALMHAQAQFIEFEGISTRAETVSKLFEDKSQMPKFLPKELQSSSKLEEVLNKAVALAGGKLDEQLSELGINPDEFTAAPPEKRARLLENSISEQISTRARASLTGLMPVKTFEANDAQGRHAIAVIVVASDKMRQFVYDMKQSKGDLAPNPEKVGGPSLRERFNDNKTALIHEFGIRKMFDENGYPVLVSFGQAGTGYNGSDFNRQMNARKGAFLYAKGDAYANFAYLLNSVGNAELSTSRKSMDATDGVVRAERDSVVESEEQRIEMVKAINNEISARGSISDLPGTRQLIRWTAKHPLHGNEINGVVYVWHPVSEQNARDMRDFKPKRTEQVQIQERKATTGTSGVSQSRDLMSADDF</sequence>
<evidence type="ECO:0000259" key="3">
    <source>
        <dbReference type="Pfam" id="PF20891"/>
    </source>
</evidence>
<dbReference type="Pfam" id="PF20891">
    <property type="entry name" value="DUF6844"/>
    <property type="match status" value="1"/>
</dbReference>
<name>A0A2P8EVY8_9GAMM</name>
<dbReference type="InterPro" id="IPR049286">
    <property type="entry name" value="DUF6844"/>
</dbReference>
<evidence type="ECO:0000313" key="4">
    <source>
        <dbReference type="EMBL" id="PSL13629.1"/>
    </source>
</evidence>
<keyword evidence="2" id="KW-0732">Signal</keyword>
<evidence type="ECO:0000256" key="1">
    <source>
        <dbReference type="SAM" id="MobiDB-lite"/>
    </source>
</evidence>
<dbReference type="AlphaFoldDB" id="A0A2P8EVY8"/>
<comment type="caution">
    <text evidence="4">The sequence shown here is derived from an EMBL/GenBank/DDBJ whole genome shotgun (WGS) entry which is preliminary data.</text>
</comment>
<reference evidence="4 5" key="1">
    <citation type="submission" date="2018-03" db="EMBL/GenBank/DDBJ databases">
        <title>Genomic Encyclopedia of Archaeal and Bacterial Type Strains, Phase II (KMG-II): from individual species to whole genera.</title>
        <authorList>
            <person name="Goeker M."/>
        </authorList>
    </citation>
    <scope>NUCLEOTIDE SEQUENCE [LARGE SCALE GENOMIC DNA]</scope>
    <source>
        <strain evidence="4 5">DSM 17586</strain>
    </source>
</reference>
<feature type="compositionally biased region" description="Basic and acidic residues" evidence="1">
    <location>
        <begin position="451"/>
        <end position="468"/>
    </location>
</feature>
<organism evidence="4 5">
    <name type="scientific">Marinobacterium halophilum</name>
    <dbReference type="NCBI Taxonomy" id="267374"/>
    <lineage>
        <taxon>Bacteria</taxon>
        <taxon>Pseudomonadati</taxon>
        <taxon>Pseudomonadota</taxon>
        <taxon>Gammaproteobacteria</taxon>
        <taxon>Oceanospirillales</taxon>
        <taxon>Oceanospirillaceae</taxon>
        <taxon>Marinobacterium</taxon>
    </lineage>
</organism>
<accession>A0A2P8EVY8</accession>
<protein>
    <recommendedName>
        <fullName evidence="3">DUF6844 domain-containing protein</fullName>
    </recommendedName>
</protein>
<proteinExistence type="predicted"/>
<feature type="region of interest" description="Disordered" evidence="1">
    <location>
        <begin position="29"/>
        <end position="49"/>
    </location>
</feature>
<dbReference type="EMBL" id="PYGI01000011">
    <property type="protein sequence ID" value="PSL13629.1"/>
    <property type="molecule type" value="Genomic_DNA"/>
</dbReference>
<evidence type="ECO:0000256" key="2">
    <source>
        <dbReference type="SAM" id="SignalP"/>
    </source>
</evidence>
<evidence type="ECO:0000313" key="5">
    <source>
        <dbReference type="Proteomes" id="UP000242133"/>
    </source>
</evidence>
<feature type="chain" id="PRO_5015176995" description="DUF6844 domain-containing protein" evidence="2">
    <location>
        <begin position="25"/>
        <end position="487"/>
    </location>
</feature>